<dbReference type="GO" id="GO:0046983">
    <property type="term" value="F:protein dimerization activity"/>
    <property type="evidence" value="ECO:0007669"/>
    <property type="project" value="InterPro"/>
</dbReference>
<evidence type="ECO:0000313" key="2">
    <source>
        <dbReference type="EMBL" id="CAH2095211.1"/>
    </source>
</evidence>
<accession>A0AAU9UB90</accession>
<dbReference type="Pfam" id="PF05699">
    <property type="entry name" value="Dimer_Tnp_hAT"/>
    <property type="match status" value="1"/>
</dbReference>
<sequence length="85" mass="10010">MESDSDSSDKVLADFSLWSDRHKLVHRNWKSNKSEESVSDELSVPSERLFSKASQVLTQQRNRIQGKRVNKILFLQSLDRKYWNV</sequence>
<keyword evidence="3" id="KW-1185">Reference proteome</keyword>
<evidence type="ECO:0000313" key="3">
    <source>
        <dbReference type="Proteomes" id="UP001153954"/>
    </source>
</evidence>
<name>A0AAU9UB90_EUPED</name>
<comment type="caution">
    <text evidence="2">The sequence shown here is derived from an EMBL/GenBank/DDBJ whole genome shotgun (WGS) entry which is preliminary data.</text>
</comment>
<organism evidence="2 3">
    <name type="scientific">Euphydryas editha</name>
    <name type="common">Edith's checkerspot</name>
    <dbReference type="NCBI Taxonomy" id="104508"/>
    <lineage>
        <taxon>Eukaryota</taxon>
        <taxon>Metazoa</taxon>
        <taxon>Ecdysozoa</taxon>
        <taxon>Arthropoda</taxon>
        <taxon>Hexapoda</taxon>
        <taxon>Insecta</taxon>
        <taxon>Pterygota</taxon>
        <taxon>Neoptera</taxon>
        <taxon>Endopterygota</taxon>
        <taxon>Lepidoptera</taxon>
        <taxon>Glossata</taxon>
        <taxon>Ditrysia</taxon>
        <taxon>Papilionoidea</taxon>
        <taxon>Nymphalidae</taxon>
        <taxon>Nymphalinae</taxon>
        <taxon>Euphydryas</taxon>
    </lineage>
</organism>
<dbReference type="InterPro" id="IPR012337">
    <property type="entry name" value="RNaseH-like_sf"/>
</dbReference>
<dbReference type="InterPro" id="IPR008906">
    <property type="entry name" value="HATC_C_dom"/>
</dbReference>
<dbReference type="EMBL" id="CAKOGL010000015">
    <property type="protein sequence ID" value="CAH2095211.1"/>
    <property type="molecule type" value="Genomic_DNA"/>
</dbReference>
<reference evidence="2" key="1">
    <citation type="submission" date="2022-03" db="EMBL/GenBank/DDBJ databases">
        <authorList>
            <person name="Tunstrom K."/>
        </authorList>
    </citation>
    <scope>NUCLEOTIDE SEQUENCE</scope>
</reference>
<proteinExistence type="predicted"/>
<dbReference type="Proteomes" id="UP001153954">
    <property type="component" value="Unassembled WGS sequence"/>
</dbReference>
<evidence type="ECO:0000259" key="1">
    <source>
        <dbReference type="Pfam" id="PF05699"/>
    </source>
</evidence>
<dbReference type="AlphaFoldDB" id="A0AAU9UB90"/>
<dbReference type="SUPFAM" id="SSF53098">
    <property type="entry name" value="Ribonuclease H-like"/>
    <property type="match status" value="1"/>
</dbReference>
<gene>
    <name evidence="2" type="ORF">EEDITHA_LOCUS10690</name>
</gene>
<protein>
    <recommendedName>
        <fullName evidence="1">HAT C-terminal dimerisation domain-containing protein</fullName>
    </recommendedName>
</protein>
<feature type="domain" description="HAT C-terminal dimerisation" evidence="1">
    <location>
        <begin position="43"/>
        <end position="77"/>
    </location>
</feature>